<dbReference type="AlphaFoldDB" id="A0A2S7K557"/>
<keyword evidence="3" id="KW-1185">Reference proteome</keyword>
<name>A0A2S7K557_9PROT</name>
<organism evidence="2 3">
    <name type="scientific">Hyphococcus luteus</name>
    <dbReference type="NCBI Taxonomy" id="2058213"/>
    <lineage>
        <taxon>Bacteria</taxon>
        <taxon>Pseudomonadati</taxon>
        <taxon>Pseudomonadota</taxon>
        <taxon>Alphaproteobacteria</taxon>
        <taxon>Parvularculales</taxon>
        <taxon>Parvularculaceae</taxon>
        <taxon>Hyphococcus</taxon>
    </lineage>
</organism>
<dbReference type="PANTHER" id="PTHR43194:SF4">
    <property type="entry name" value="AB HYDROLASE-1 DOMAIN-CONTAINING PROTEIN"/>
    <property type="match status" value="1"/>
</dbReference>
<dbReference type="CDD" id="cd12809">
    <property type="entry name" value="Esterase_713_like-2"/>
    <property type="match status" value="1"/>
</dbReference>
<gene>
    <name evidence="2" type="ORF">CW354_11030</name>
</gene>
<feature type="signal peptide" evidence="1">
    <location>
        <begin position="1"/>
        <end position="21"/>
    </location>
</feature>
<feature type="chain" id="PRO_5015441307" evidence="1">
    <location>
        <begin position="22"/>
        <end position="386"/>
    </location>
</feature>
<sequence length="386" mass="41982">MPRTNFLISLILALTASSASAGEGPLVIEKQGYFYTSGQEYDTEVGKVIADRMYVEFQIPAKKKHPYPVVFYHGGGSTGAYWGMTPDGREGWREYFLRKGYAVYITDAPMIGRSGYNSLVDPELIITPHNPEAAERMFTNTEETPLWPQASKHTQFPGTGKRGDPIFEAFVSRGVPTVEALRPGNVPPPLEVVARTDKLVQKETAKLLEKIGPAIIVTHSRSGTFGWLIADARPELVKAVVAVEPNGPPFVNALPGSDLEDIARPYGPTYAPLTFDPPVDDPAEIAPVERLAPADEDLIGCWPMAGEQRTLPNLKDVPVLIVTGEASYHAQYDHCTAEFLQDAGVNAVHIPLGSVGVHGNSHVMMSEKNSDAVAGVIADWLDDHVK</sequence>
<keyword evidence="1" id="KW-0732">Signal</keyword>
<dbReference type="EMBL" id="PJCH01000006">
    <property type="protein sequence ID" value="PQA87606.1"/>
    <property type="molecule type" value="Genomic_DNA"/>
</dbReference>
<dbReference type="Proteomes" id="UP000239504">
    <property type="component" value="Unassembled WGS sequence"/>
</dbReference>
<evidence type="ECO:0000256" key="1">
    <source>
        <dbReference type="SAM" id="SignalP"/>
    </source>
</evidence>
<evidence type="ECO:0000313" key="3">
    <source>
        <dbReference type="Proteomes" id="UP000239504"/>
    </source>
</evidence>
<dbReference type="OrthoDB" id="7820973at2"/>
<dbReference type="InterPro" id="IPR050228">
    <property type="entry name" value="Carboxylesterase_BioH"/>
</dbReference>
<protein>
    <submittedName>
        <fullName evidence="2">Uncharacterized protein</fullName>
    </submittedName>
</protein>
<evidence type="ECO:0000313" key="2">
    <source>
        <dbReference type="EMBL" id="PQA87606.1"/>
    </source>
</evidence>
<dbReference type="PANTHER" id="PTHR43194">
    <property type="entry name" value="HYDROLASE ALPHA/BETA FOLD FAMILY"/>
    <property type="match status" value="1"/>
</dbReference>
<dbReference type="Gene3D" id="3.40.50.1820">
    <property type="entry name" value="alpha/beta hydrolase"/>
    <property type="match status" value="1"/>
</dbReference>
<dbReference type="RefSeq" id="WP_104830144.1">
    <property type="nucleotide sequence ID" value="NZ_PJCH01000006.1"/>
</dbReference>
<proteinExistence type="predicted"/>
<comment type="caution">
    <text evidence="2">The sequence shown here is derived from an EMBL/GenBank/DDBJ whole genome shotgun (WGS) entry which is preliminary data.</text>
</comment>
<dbReference type="SUPFAM" id="SSF53474">
    <property type="entry name" value="alpha/beta-Hydrolases"/>
    <property type="match status" value="1"/>
</dbReference>
<accession>A0A2S7K557</accession>
<reference evidence="2 3" key="1">
    <citation type="submission" date="2017-12" db="EMBL/GenBank/DDBJ databases">
        <authorList>
            <person name="Hurst M.R.H."/>
        </authorList>
    </citation>
    <scope>NUCLEOTIDE SEQUENCE [LARGE SCALE GENOMIC DNA]</scope>
    <source>
        <strain evidence="2 3">SY-3-19</strain>
    </source>
</reference>
<dbReference type="InterPro" id="IPR029058">
    <property type="entry name" value="AB_hydrolase_fold"/>
</dbReference>